<evidence type="ECO:0000256" key="4">
    <source>
        <dbReference type="ARBA" id="ARBA00023136"/>
    </source>
</evidence>
<keyword evidence="5 7" id="KW-0807">Transducer</keyword>
<dbReference type="AlphaFoldDB" id="A0A7U7EMB7"/>
<reference evidence="12 13" key="1">
    <citation type="submission" date="2020-08" db="EMBL/GenBank/DDBJ databases">
        <authorList>
            <person name="Criscuolo A."/>
        </authorList>
    </citation>
    <scope>NUCLEOTIDE SEQUENCE [LARGE SCALE GENOMIC DNA]</scope>
    <source>
        <strain evidence="12">CIP111764</strain>
    </source>
</reference>
<comment type="similarity">
    <text evidence="6">Belongs to the methyl-accepting chemotaxis (MCP) protein family.</text>
</comment>
<evidence type="ECO:0000256" key="5">
    <source>
        <dbReference type="ARBA" id="ARBA00023224"/>
    </source>
</evidence>
<evidence type="ECO:0000259" key="11">
    <source>
        <dbReference type="PROSITE" id="PS50885"/>
    </source>
</evidence>
<dbReference type="CDD" id="cd06225">
    <property type="entry name" value="HAMP"/>
    <property type="match status" value="1"/>
</dbReference>
<evidence type="ECO:0000256" key="7">
    <source>
        <dbReference type="PROSITE-ProRule" id="PRU00284"/>
    </source>
</evidence>
<dbReference type="InterPro" id="IPR004089">
    <property type="entry name" value="MCPsignal_dom"/>
</dbReference>
<evidence type="ECO:0000256" key="6">
    <source>
        <dbReference type="ARBA" id="ARBA00029447"/>
    </source>
</evidence>
<dbReference type="SMART" id="SM00283">
    <property type="entry name" value="MA"/>
    <property type="match status" value="1"/>
</dbReference>
<dbReference type="GO" id="GO:0006935">
    <property type="term" value="P:chemotaxis"/>
    <property type="evidence" value="ECO:0007669"/>
    <property type="project" value="UniProtKB-ARBA"/>
</dbReference>
<dbReference type="CDD" id="cd11386">
    <property type="entry name" value="MCP_signal"/>
    <property type="match status" value="1"/>
</dbReference>
<keyword evidence="3 9" id="KW-1133">Transmembrane helix</keyword>
<evidence type="ECO:0008006" key="14">
    <source>
        <dbReference type="Google" id="ProtNLM"/>
    </source>
</evidence>
<keyword evidence="4 9" id="KW-0472">Membrane</keyword>
<dbReference type="SMART" id="SM00304">
    <property type="entry name" value="HAMP"/>
    <property type="match status" value="2"/>
</dbReference>
<dbReference type="Pfam" id="PF00672">
    <property type="entry name" value="HAMP"/>
    <property type="match status" value="1"/>
</dbReference>
<protein>
    <recommendedName>
        <fullName evidence="14">Methyl-accepting chemotaxis protein</fullName>
    </recommendedName>
</protein>
<feature type="domain" description="Methyl-accepting transducer" evidence="10">
    <location>
        <begin position="413"/>
        <end position="649"/>
    </location>
</feature>
<gene>
    <name evidence="12" type="ORF">PSEWESI4_01564</name>
</gene>
<dbReference type="FunFam" id="1.10.287.950:FF:000001">
    <property type="entry name" value="Methyl-accepting chemotaxis sensory transducer"/>
    <property type="match status" value="1"/>
</dbReference>
<keyword evidence="13" id="KW-1185">Reference proteome</keyword>
<organism evidence="12 13">
    <name type="scientific">Zestomonas carbonaria</name>
    <dbReference type="NCBI Taxonomy" id="2762745"/>
    <lineage>
        <taxon>Bacteria</taxon>
        <taxon>Pseudomonadati</taxon>
        <taxon>Pseudomonadota</taxon>
        <taxon>Gammaproteobacteria</taxon>
        <taxon>Pseudomonadales</taxon>
        <taxon>Pseudomonadaceae</taxon>
        <taxon>Zestomonas</taxon>
    </lineage>
</organism>
<keyword evidence="2 9" id="KW-0812">Transmembrane</keyword>
<evidence type="ECO:0000256" key="3">
    <source>
        <dbReference type="ARBA" id="ARBA00022989"/>
    </source>
</evidence>
<dbReference type="PANTHER" id="PTHR32089">
    <property type="entry name" value="METHYL-ACCEPTING CHEMOTAXIS PROTEIN MCPB"/>
    <property type="match status" value="1"/>
</dbReference>
<feature type="transmembrane region" description="Helical" evidence="9">
    <location>
        <begin position="332"/>
        <end position="354"/>
    </location>
</feature>
<dbReference type="GO" id="GO:0016020">
    <property type="term" value="C:membrane"/>
    <property type="evidence" value="ECO:0007669"/>
    <property type="project" value="UniProtKB-SubCell"/>
</dbReference>
<dbReference type="SUPFAM" id="SSF58104">
    <property type="entry name" value="Methyl-accepting chemotaxis protein (MCP) signaling domain"/>
    <property type="match status" value="1"/>
</dbReference>
<dbReference type="Gene3D" id="1.10.287.950">
    <property type="entry name" value="Methyl-accepting chemotaxis protein"/>
    <property type="match status" value="1"/>
</dbReference>
<sequence length="686" mass="73764">MNALLLPGVSALERFSFARKFQLLALLFILPLAYAAWSIGSTYLNKLALVDGERSGVVQLRALDQVELELVRQRNLTARWKSSERNRQASAETQAALARLQQGEQALDQAFARLREVFAGQGASERSGAILDTLPAQFDTLRSEALGGIGWWPDAYERFGQALQLTGRLREQVATDSGLILDPWLETYLLMQVATQGAPRLQQQLGVLASVGQGAVVAGQFSLQSRLQLREIRSATSESRLQLGKLGENLEGILPASLQDWRQSYQQSLAGLDGWLKQLDGKMFGEGGIQLSTAEFEQGMDGAQEQIRNLQAATLAGLDARLGQYHAEAMRALVLTFGAFGALVLLALYALICLQASVRASTARITSLAQSLRDGDLRRPVTVHGRDELALIGQALNEALMQMRDSLQGVDRETNGLGDTVVVLGEQAQSALRAVEQQQQQVSQIATAATQMAATAQSVAESCERAAQEATQTRDVAERSSQSSRQTTASMRQLTARLGETADALARLREQAQQIDRVVDVIKGIAEQTNLLALNAAIEAARAGEQGRGFAVVADEVRSLSQRTQESTREISATVEALQQVVQQSVELMHSACGQAEVDAGAVTGLGEHLVEISGAVQRVSDMIAQIATAVEQQAATAEEVSGNIQQVDQAAASLLEGARAVHGVADRLNDGSRSLARNTAHFQLG</sequence>
<feature type="compositionally biased region" description="Low complexity" evidence="8">
    <location>
        <begin position="479"/>
        <end position="490"/>
    </location>
</feature>
<evidence type="ECO:0000313" key="13">
    <source>
        <dbReference type="Proteomes" id="UP000583387"/>
    </source>
</evidence>
<dbReference type="PANTHER" id="PTHR32089:SF112">
    <property type="entry name" value="LYSOZYME-LIKE PROTEIN-RELATED"/>
    <property type="match status" value="1"/>
</dbReference>
<evidence type="ECO:0000256" key="2">
    <source>
        <dbReference type="ARBA" id="ARBA00022692"/>
    </source>
</evidence>
<dbReference type="GO" id="GO:0007165">
    <property type="term" value="P:signal transduction"/>
    <property type="evidence" value="ECO:0007669"/>
    <property type="project" value="UniProtKB-KW"/>
</dbReference>
<dbReference type="PROSITE" id="PS50885">
    <property type="entry name" value="HAMP"/>
    <property type="match status" value="1"/>
</dbReference>
<dbReference type="Proteomes" id="UP000583387">
    <property type="component" value="Unassembled WGS sequence"/>
</dbReference>
<dbReference type="InterPro" id="IPR003660">
    <property type="entry name" value="HAMP_dom"/>
</dbReference>
<comment type="caution">
    <text evidence="12">The sequence shown here is derived from an EMBL/GenBank/DDBJ whole genome shotgun (WGS) entry which is preliminary data.</text>
</comment>
<evidence type="ECO:0000256" key="8">
    <source>
        <dbReference type="SAM" id="MobiDB-lite"/>
    </source>
</evidence>
<name>A0A7U7EMB7_9GAMM</name>
<dbReference type="Pfam" id="PF00015">
    <property type="entry name" value="MCPsignal"/>
    <property type="match status" value="1"/>
</dbReference>
<dbReference type="PROSITE" id="PS50111">
    <property type="entry name" value="CHEMOTAXIS_TRANSDUC_2"/>
    <property type="match status" value="1"/>
</dbReference>
<accession>A0A7U7EMB7</accession>
<evidence type="ECO:0000313" key="12">
    <source>
        <dbReference type="EMBL" id="CAD5107293.1"/>
    </source>
</evidence>
<proteinExistence type="inferred from homology"/>
<evidence type="ECO:0000256" key="1">
    <source>
        <dbReference type="ARBA" id="ARBA00004141"/>
    </source>
</evidence>
<comment type="subcellular location">
    <subcellularLocation>
        <location evidence="1">Membrane</location>
        <topology evidence="1">Multi-pass membrane protein</topology>
    </subcellularLocation>
</comment>
<feature type="region of interest" description="Disordered" evidence="8">
    <location>
        <begin position="470"/>
        <end position="491"/>
    </location>
</feature>
<evidence type="ECO:0000259" key="10">
    <source>
        <dbReference type="PROSITE" id="PS50111"/>
    </source>
</evidence>
<dbReference type="EMBL" id="CAJFCI010000032">
    <property type="protein sequence ID" value="CAD5107293.1"/>
    <property type="molecule type" value="Genomic_DNA"/>
</dbReference>
<evidence type="ECO:0000256" key="9">
    <source>
        <dbReference type="SAM" id="Phobius"/>
    </source>
</evidence>
<feature type="domain" description="HAMP" evidence="11">
    <location>
        <begin position="356"/>
        <end position="408"/>
    </location>
</feature>